<protein>
    <submittedName>
        <fullName evidence="1">Uncharacterized protein</fullName>
    </submittedName>
</protein>
<evidence type="ECO:0000313" key="2">
    <source>
        <dbReference type="Proteomes" id="UP001501576"/>
    </source>
</evidence>
<comment type="caution">
    <text evidence="1">The sequence shown here is derived from an EMBL/GenBank/DDBJ whole genome shotgun (WGS) entry which is preliminary data.</text>
</comment>
<name>A0ABP3P023_9ACTN</name>
<dbReference type="Proteomes" id="UP001501576">
    <property type="component" value="Unassembled WGS sequence"/>
</dbReference>
<accession>A0ABP3P023</accession>
<proteinExistence type="predicted"/>
<dbReference type="EMBL" id="BAAABZ010000071">
    <property type="protein sequence ID" value="GAA0554421.1"/>
    <property type="molecule type" value="Genomic_DNA"/>
</dbReference>
<sequence length="96" mass="10671">MGGQMNSNPDQTKETRLPPAVTFTSGAHLLMQMGIVESITREGIRYIADHNEAWPFGPDKPFPYGKAGKAVLMATEPFLDFFRTVYQQPRKTGDAP</sequence>
<evidence type="ECO:0000313" key="1">
    <source>
        <dbReference type="EMBL" id="GAA0554421.1"/>
    </source>
</evidence>
<reference evidence="2" key="1">
    <citation type="journal article" date="2019" name="Int. J. Syst. Evol. Microbiol.">
        <title>The Global Catalogue of Microorganisms (GCM) 10K type strain sequencing project: providing services to taxonomists for standard genome sequencing and annotation.</title>
        <authorList>
            <consortium name="The Broad Institute Genomics Platform"/>
            <consortium name="The Broad Institute Genome Sequencing Center for Infectious Disease"/>
            <person name="Wu L."/>
            <person name="Ma J."/>
        </authorList>
    </citation>
    <scope>NUCLEOTIDE SEQUENCE [LARGE SCALE GENOMIC DNA]</scope>
    <source>
        <strain evidence="2">JCM 5052</strain>
    </source>
</reference>
<gene>
    <name evidence="1" type="ORF">GCM10010390_65640</name>
</gene>
<organism evidence="1 2">
    <name type="scientific">Streptomyces mordarskii</name>
    <dbReference type="NCBI Taxonomy" id="1226758"/>
    <lineage>
        <taxon>Bacteria</taxon>
        <taxon>Bacillati</taxon>
        <taxon>Actinomycetota</taxon>
        <taxon>Actinomycetes</taxon>
        <taxon>Kitasatosporales</taxon>
        <taxon>Streptomycetaceae</taxon>
        <taxon>Streptomyces</taxon>
    </lineage>
</organism>
<keyword evidence="2" id="KW-1185">Reference proteome</keyword>